<dbReference type="AlphaFoldDB" id="X6MKA5"/>
<dbReference type="EMBL" id="ASPP01020107">
    <property type="protein sequence ID" value="ETO14299.1"/>
    <property type="molecule type" value="Genomic_DNA"/>
</dbReference>
<evidence type="ECO:0000313" key="2">
    <source>
        <dbReference type="EMBL" id="ETO14299.1"/>
    </source>
</evidence>
<proteinExistence type="predicted"/>
<keyword evidence="3" id="KW-1185">Reference proteome</keyword>
<sequence length="287" mass="32926">MDDPARCRVLALYCIVRSLGDVLRLLIHRGDFPNIPHGNVMTFTIAQMFIMYGAMLQPQTVDPKYYKWIRNVGNLKESSIQRALRTPAGHPFVECSPVWHKHPSCTVHNVTDFLYAIGRSSRMYIPVHFLPPLLFYPKSVLFVFANPTKYLKKKTFNTIVSSIFLAAYQFNIKTTICYVRNLTRSNAWWIPVLGGFFSGLSLFIEHSKRRVELALYCIPRALEIVMRLIRKDMFPVLYALLRKPWLPVLNFQIAIALWMTVLGTIGGDMASNSLNVTVLRVVFGSKH</sequence>
<keyword evidence="1" id="KW-1133">Transmembrane helix</keyword>
<evidence type="ECO:0000313" key="3">
    <source>
        <dbReference type="Proteomes" id="UP000023152"/>
    </source>
</evidence>
<evidence type="ECO:0000256" key="1">
    <source>
        <dbReference type="SAM" id="Phobius"/>
    </source>
</evidence>
<dbReference type="PANTHER" id="PTHR12459">
    <property type="entry name" value="TRANSMEMBRANE PROTEIN 135-RELATED"/>
    <property type="match status" value="1"/>
</dbReference>
<keyword evidence="1" id="KW-0812">Transmembrane</keyword>
<feature type="transmembrane region" description="Helical" evidence="1">
    <location>
        <begin position="187"/>
        <end position="204"/>
    </location>
</feature>
<evidence type="ECO:0008006" key="4">
    <source>
        <dbReference type="Google" id="ProtNLM"/>
    </source>
</evidence>
<protein>
    <recommendedName>
        <fullName evidence="4">Transmembrane protein 135 N-terminal domain-containing protein</fullName>
    </recommendedName>
</protein>
<accession>X6MKA5</accession>
<organism evidence="2 3">
    <name type="scientific">Reticulomyxa filosa</name>
    <dbReference type="NCBI Taxonomy" id="46433"/>
    <lineage>
        <taxon>Eukaryota</taxon>
        <taxon>Sar</taxon>
        <taxon>Rhizaria</taxon>
        <taxon>Retaria</taxon>
        <taxon>Foraminifera</taxon>
        <taxon>Monothalamids</taxon>
        <taxon>Reticulomyxidae</taxon>
        <taxon>Reticulomyxa</taxon>
    </lineage>
</organism>
<comment type="caution">
    <text evidence="2">The sequence shown here is derived from an EMBL/GenBank/DDBJ whole genome shotgun (WGS) entry which is preliminary data.</text>
</comment>
<keyword evidence="1" id="KW-0472">Membrane</keyword>
<name>X6MKA5_RETFI</name>
<gene>
    <name evidence="2" type="ORF">RFI_23071</name>
</gene>
<dbReference type="InterPro" id="IPR026749">
    <property type="entry name" value="Tmem135"/>
</dbReference>
<reference evidence="2 3" key="1">
    <citation type="journal article" date="2013" name="Curr. Biol.">
        <title>The Genome of the Foraminiferan Reticulomyxa filosa.</title>
        <authorList>
            <person name="Glockner G."/>
            <person name="Hulsmann N."/>
            <person name="Schleicher M."/>
            <person name="Noegel A.A."/>
            <person name="Eichinger L."/>
            <person name="Gallinger C."/>
            <person name="Pawlowski J."/>
            <person name="Sierra R."/>
            <person name="Euteneuer U."/>
            <person name="Pillet L."/>
            <person name="Moustafa A."/>
            <person name="Platzer M."/>
            <person name="Groth M."/>
            <person name="Szafranski K."/>
            <person name="Schliwa M."/>
        </authorList>
    </citation>
    <scope>NUCLEOTIDE SEQUENCE [LARGE SCALE GENOMIC DNA]</scope>
</reference>
<dbReference type="PANTHER" id="PTHR12459:SF15">
    <property type="entry name" value="TRANSMEMBRANE PROTEIN 135"/>
    <property type="match status" value="1"/>
</dbReference>
<feature type="transmembrane region" description="Helical" evidence="1">
    <location>
        <begin position="249"/>
        <end position="270"/>
    </location>
</feature>
<dbReference type="OrthoDB" id="291792at2759"/>
<dbReference type="Proteomes" id="UP000023152">
    <property type="component" value="Unassembled WGS sequence"/>
</dbReference>